<dbReference type="Proteomes" id="UP001144805">
    <property type="component" value="Unassembled WGS sequence"/>
</dbReference>
<dbReference type="RefSeq" id="WP_266339740.1">
    <property type="nucleotide sequence ID" value="NZ_JAPKNK010000007.1"/>
</dbReference>
<sequence length="52" mass="6202">MFKSLKKFRRSWSEYVNYDPEAAQLAQAGDLIDLEMIQRDLDRRGRRSYGGY</sequence>
<gene>
    <name evidence="1" type="ORF">OSH07_16305</name>
</gene>
<organism evidence="1 2">
    <name type="scientific">Kaistia nematophila</name>
    <dbReference type="NCBI Taxonomy" id="2994654"/>
    <lineage>
        <taxon>Bacteria</taxon>
        <taxon>Pseudomonadati</taxon>
        <taxon>Pseudomonadota</taxon>
        <taxon>Alphaproteobacteria</taxon>
        <taxon>Hyphomicrobiales</taxon>
        <taxon>Kaistiaceae</taxon>
        <taxon>Kaistia</taxon>
    </lineage>
</organism>
<comment type="caution">
    <text evidence="1">The sequence shown here is derived from an EMBL/GenBank/DDBJ whole genome shotgun (WGS) entry which is preliminary data.</text>
</comment>
<proteinExistence type="predicted"/>
<accession>A0A9X3ILK6</accession>
<protein>
    <recommendedName>
        <fullName evidence="3">DUF3563 domain-containing protein</fullName>
    </recommendedName>
</protein>
<keyword evidence="2" id="KW-1185">Reference proteome</keyword>
<reference evidence="1" key="1">
    <citation type="submission" date="2022-11" db="EMBL/GenBank/DDBJ databases">
        <title>Biodiversity and phylogenetic relationships of bacteria.</title>
        <authorList>
            <person name="Machado R.A.R."/>
            <person name="Bhat A."/>
            <person name="Loulou A."/>
            <person name="Kallel S."/>
        </authorList>
    </citation>
    <scope>NUCLEOTIDE SEQUENCE</scope>
    <source>
        <strain evidence="1">K-TC2</strain>
    </source>
</reference>
<name>A0A9X3ILK6_9HYPH</name>
<evidence type="ECO:0000313" key="2">
    <source>
        <dbReference type="Proteomes" id="UP001144805"/>
    </source>
</evidence>
<evidence type="ECO:0008006" key="3">
    <source>
        <dbReference type="Google" id="ProtNLM"/>
    </source>
</evidence>
<dbReference type="AlphaFoldDB" id="A0A9X3ILK6"/>
<evidence type="ECO:0000313" key="1">
    <source>
        <dbReference type="EMBL" id="MCX5570769.1"/>
    </source>
</evidence>
<dbReference type="EMBL" id="JAPKNK010000007">
    <property type="protein sequence ID" value="MCX5570769.1"/>
    <property type="molecule type" value="Genomic_DNA"/>
</dbReference>